<evidence type="ECO:0000256" key="1">
    <source>
        <dbReference type="ARBA" id="ARBA00000500"/>
    </source>
</evidence>
<comment type="similarity">
    <text evidence="3 6">Belongs to the trehalose phosphatase family.</text>
</comment>
<evidence type="ECO:0000256" key="3">
    <source>
        <dbReference type="ARBA" id="ARBA00008770"/>
    </source>
</evidence>
<dbReference type="InterPro" id="IPR036412">
    <property type="entry name" value="HAD-like_sf"/>
</dbReference>
<comment type="pathway">
    <text evidence="2 6">Glycan biosynthesis; trehalose biosynthesis.</text>
</comment>
<gene>
    <name evidence="7" type="primary">otsB</name>
    <name evidence="7" type="ORF">GCM10009710_20490</name>
</gene>
<dbReference type="Gene3D" id="3.40.50.1000">
    <property type="entry name" value="HAD superfamily/HAD-like"/>
    <property type="match status" value="1"/>
</dbReference>
<dbReference type="EMBL" id="BAAAME010000004">
    <property type="protein sequence ID" value="GAA1740111.1"/>
    <property type="molecule type" value="Genomic_DNA"/>
</dbReference>
<dbReference type="Proteomes" id="UP001501057">
    <property type="component" value="Unassembled WGS sequence"/>
</dbReference>
<comment type="function">
    <text evidence="5 6">Removes the phosphate from trehalose 6-phosphate to produce free trehalose.</text>
</comment>
<reference evidence="7 8" key="1">
    <citation type="journal article" date="2019" name="Int. J. Syst. Evol. Microbiol.">
        <title>The Global Catalogue of Microorganisms (GCM) 10K type strain sequencing project: providing services to taxonomists for standard genome sequencing and annotation.</title>
        <authorList>
            <consortium name="The Broad Institute Genomics Platform"/>
            <consortium name="The Broad Institute Genome Sequencing Center for Infectious Disease"/>
            <person name="Wu L."/>
            <person name="Ma J."/>
        </authorList>
    </citation>
    <scope>NUCLEOTIDE SEQUENCE [LARGE SCALE GENOMIC DNA]</scope>
    <source>
        <strain evidence="7 8">JCM 13518</strain>
    </source>
</reference>
<comment type="catalytic activity">
    <reaction evidence="1 6">
        <text>alpha,alpha-trehalose 6-phosphate + H2O = alpha,alpha-trehalose + phosphate</text>
        <dbReference type="Rhea" id="RHEA:23420"/>
        <dbReference type="ChEBI" id="CHEBI:15377"/>
        <dbReference type="ChEBI" id="CHEBI:16551"/>
        <dbReference type="ChEBI" id="CHEBI:43474"/>
        <dbReference type="ChEBI" id="CHEBI:58429"/>
        <dbReference type="EC" id="3.1.3.12"/>
    </reaction>
</comment>
<evidence type="ECO:0000256" key="6">
    <source>
        <dbReference type="RuleBase" id="RU361117"/>
    </source>
</evidence>
<keyword evidence="4 6" id="KW-0378">Hydrolase</keyword>
<name>A0ABN2JVR1_9ACTN</name>
<dbReference type="NCBIfam" id="TIGR01484">
    <property type="entry name" value="HAD-SF-IIB"/>
    <property type="match status" value="1"/>
</dbReference>
<organism evidence="7 8">
    <name type="scientific">Aeromicrobium alkaliterrae</name>
    <dbReference type="NCBI Taxonomy" id="302168"/>
    <lineage>
        <taxon>Bacteria</taxon>
        <taxon>Bacillati</taxon>
        <taxon>Actinomycetota</taxon>
        <taxon>Actinomycetes</taxon>
        <taxon>Propionibacteriales</taxon>
        <taxon>Nocardioidaceae</taxon>
        <taxon>Aeromicrobium</taxon>
    </lineage>
</organism>
<keyword evidence="8" id="KW-1185">Reference proteome</keyword>
<evidence type="ECO:0000256" key="5">
    <source>
        <dbReference type="ARBA" id="ARBA00024179"/>
    </source>
</evidence>
<dbReference type="Gene3D" id="3.30.70.1020">
    <property type="entry name" value="Trehalose-6-phosphate phosphatase related protein, domain 2"/>
    <property type="match status" value="1"/>
</dbReference>
<accession>A0ABN2JVR1</accession>
<evidence type="ECO:0000313" key="7">
    <source>
        <dbReference type="EMBL" id="GAA1740111.1"/>
    </source>
</evidence>
<keyword evidence="6" id="KW-0460">Magnesium</keyword>
<dbReference type="RefSeq" id="WP_344200921.1">
    <property type="nucleotide sequence ID" value="NZ_BAAAME010000004.1"/>
</dbReference>
<dbReference type="InterPro" id="IPR003337">
    <property type="entry name" value="Trehalose_PPase"/>
</dbReference>
<evidence type="ECO:0000313" key="8">
    <source>
        <dbReference type="Proteomes" id="UP001501057"/>
    </source>
</evidence>
<evidence type="ECO:0000256" key="2">
    <source>
        <dbReference type="ARBA" id="ARBA00005199"/>
    </source>
</evidence>
<evidence type="ECO:0000256" key="4">
    <source>
        <dbReference type="ARBA" id="ARBA00022801"/>
    </source>
</evidence>
<dbReference type="Pfam" id="PF02358">
    <property type="entry name" value="Trehalose_PPase"/>
    <property type="match status" value="1"/>
</dbReference>
<protein>
    <recommendedName>
        <fullName evidence="6">Trehalose 6-phosphate phosphatase</fullName>
        <ecNumber evidence="6">3.1.3.12</ecNumber>
    </recommendedName>
</protein>
<dbReference type="SUPFAM" id="SSF56784">
    <property type="entry name" value="HAD-like"/>
    <property type="match status" value="1"/>
</dbReference>
<keyword evidence="6" id="KW-0479">Metal-binding</keyword>
<dbReference type="InterPro" id="IPR044651">
    <property type="entry name" value="OTSB-like"/>
</dbReference>
<dbReference type="PANTHER" id="PTHR43768">
    <property type="entry name" value="TREHALOSE 6-PHOSPHATE PHOSPHATASE"/>
    <property type="match status" value="1"/>
</dbReference>
<dbReference type="InterPro" id="IPR023214">
    <property type="entry name" value="HAD_sf"/>
</dbReference>
<dbReference type="NCBIfam" id="TIGR00685">
    <property type="entry name" value="T6PP"/>
    <property type="match status" value="1"/>
</dbReference>
<dbReference type="InterPro" id="IPR006379">
    <property type="entry name" value="HAD-SF_hydro_IIB"/>
</dbReference>
<proteinExistence type="inferred from homology"/>
<dbReference type="PANTHER" id="PTHR43768:SF3">
    <property type="entry name" value="TREHALOSE 6-PHOSPHATE PHOSPHATASE"/>
    <property type="match status" value="1"/>
</dbReference>
<dbReference type="EC" id="3.1.3.12" evidence="6"/>
<comment type="caution">
    <text evidence="7">The sequence shown here is derived from an EMBL/GenBank/DDBJ whole genome shotgun (WGS) entry which is preliminary data.</text>
</comment>
<comment type="cofactor">
    <cofactor evidence="6">
        <name>Mg(2+)</name>
        <dbReference type="ChEBI" id="CHEBI:18420"/>
    </cofactor>
</comment>
<sequence>MTSSDAVRQLVSADPSGVLLALDFDGTLAPIVDDPTAAAVHPRSLAALDRLGSRLGGIAIITGRPVAQVLELGSFASRPGLQALQVRGQYGAERWSAATGIVEGAERFDVVDRLVADLPDLLTAWGAPGALVEDKGLGVAVHTRGLAPGAAESIIDPLRELARSLDLTFEPGRQVVELRAASITKADAMHDVVGGLAVHTVVFAGDDLGDLPAYDALDDLASRGVSTLKVFSASTEQDALVARADLVLDGPDGVADWLTDLADLVDPVDAAV</sequence>